<dbReference type="GO" id="GO:0020037">
    <property type="term" value="F:heme binding"/>
    <property type="evidence" value="ECO:0007669"/>
    <property type="project" value="InterPro"/>
</dbReference>
<protein>
    <recommendedName>
        <fullName evidence="9">Cytochrome P450</fullName>
    </recommendedName>
</protein>
<gene>
    <name evidence="7" type="ORF">LTR97_005378</name>
</gene>
<evidence type="ECO:0000313" key="8">
    <source>
        <dbReference type="Proteomes" id="UP001310594"/>
    </source>
</evidence>
<dbReference type="GO" id="GO:0016705">
    <property type="term" value="F:oxidoreductase activity, acting on paired donors, with incorporation or reduction of molecular oxygen"/>
    <property type="evidence" value="ECO:0007669"/>
    <property type="project" value="InterPro"/>
</dbReference>
<evidence type="ECO:0000256" key="2">
    <source>
        <dbReference type="ARBA" id="ARBA00010617"/>
    </source>
</evidence>
<name>A0AAN7ZU93_9PEZI</name>
<keyword evidence="6" id="KW-0472">Membrane</keyword>
<dbReference type="InterPro" id="IPR001128">
    <property type="entry name" value="Cyt_P450"/>
</dbReference>
<dbReference type="GO" id="GO:0004497">
    <property type="term" value="F:monooxygenase activity"/>
    <property type="evidence" value="ECO:0007669"/>
    <property type="project" value="InterPro"/>
</dbReference>
<dbReference type="Proteomes" id="UP001310594">
    <property type="component" value="Unassembled WGS sequence"/>
</dbReference>
<evidence type="ECO:0000256" key="5">
    <source>
        <dbReference type="ARBA" id="ARBA00023004"/>
    </source>
</evidence>
<evidence type="ECO:0008006" key="9">
    <source>
        <dbReference type="Google" id="ProtNLM"/>
    </source>
</evidence>
<dbReference type="InterPro" id="IPR036396">
    <property type="entry name" value="Cyt_P450_sf"/>
</dbReference>
<evidence type="ECO:0000256" key="4">
    <source>
        <dbReference type="ARBA" id="ARBA00023002"/>
    </source>
</evidence>
<keyword evidence="3" id="KW-0479">Metal-binding</keyword>
<organism evidence="7 8">
    <name type="scientific">Elasticomyces elasticus</name>
    <dbReference type="NCBI Taxonomy" id="574655"/>
    <lineage>
        <taxon>Eukaryota</taxon>
        <taxon>Fungi</taxon>
        <taxon>Dikarya</taxon>
        <taxon>Ascomycota</taxon>
        <taxon>Pezizomycotina</taxon>
        <taxon>Dothideomycetes</taxon>
        <taxon>Dothideomycetidae</taxon>
        <taxon>Mycosphaerellales</taxon>
        <taxon>Teratosphaeriaceae</taxon>
        <taxon>Elasticomyces</taxon>
    </lineage>
</organism>
<dbReference type="PANTHER" id="PTHR46206">
    <property type="entry name" value="CYTOCHROME P450"/>
    <property type="match status" value="1"/>
</dbReference>
<keyword evidence="4" id="KW-0560">Oxidoreductase</keyword>
<evidence type="ECO:0000313" key="7">
    <source>
        <dbReference type="EMBL" id="KAK5700861.1"/>
    </source>
</evidence>
<evidence type="ECO:0000256" key="6">
    <source>
        <dbReference type="SAM" id="Phobius"/>
    </source>
</evidence>
<dbReference type="GO" id="GO:0005506">
    <property type="term" value="F:iron ion binding"/>
    <property type="evidence" value="ECO:0007669"/>
    <property type="project" value="InterPro"/>
</dbReference>
<keyword evidence="6" id="KW-1133">Transmembrane helix</keyword>
<comment type="caution">
    <text evidence="7">The sequence shown here is derived from an EMBL/GenBank/DDBJ whole genome shotgun (WGS) entry which is preliminary data.</text>
</comment>
<comment type="cofactor">
    <cofactor evidence="1">
        <name>heme</name>
        <dbReference type="ChEBI" id="CHEBI:30413"/>
    </cofactor>
</comment>
<dbReference type="AlphaFoldDB" id="A0AAN7ZU93"/>
<evidence type="ECO:0000256" key="1">
    <source>
        <dbReference type="ARBA" id="ARBA00001971"/>
    </source>
</evidence>
<reference evidence="7" key="1">
    <citation type="submission" date="2023-08" db="EMBL/GenBank/DDBJ databases">
        <title>Black Yeasts Isolated from many extreme environments.</title>
        <authorList>
            <person name="Coleine C."/>
            <person name="Stajich J.E."/>
            <person name="Selbmann L."/>
        </authorList>
    </citation>
    <scope>NUCLEOTIDE SEQUENCE</scope>
    <source>
        <strain evidence="7">CCFEE 5810</strain>
    </source>
</reference>
<comment type="similarity">
    <text evidence="2">Belongs to the cytochrome P450 family.</text>
</comment>
<keyword evidence="5" id="KW-0408">Iron</keyword>
<sequence>MVYSAYGVWYAISQEPLAATTVLLLFVLVLRSVYRARRTAHIPGLRYGSLPGTRSWVGAWHWLRDPEGVLREGCEEYPNGCFKVATLTGENIVVNGAERLQEYLAAPDSVLNVQDAINVGIQFQWTMGPGVYHRPYHIPLVRKELSQNVGRVLPIMAEEVAGLLQKGVGEPTEWKEVAIHELVVDMIAKVGNLALGGTPLAHNQQYIDAAIQYTMDLMLSAEILRPLPLWAKEIAVFFTPAYRSKKRCEGMVGEYIQQRLDATDSGKVERQDMLQWLIDTAPAVERTMPQLNERLLALQVAAIHTTTMTLTAAIYTLCSEPKTYLEQLRDEVKQHCSDQVTKEGLDSLTKLDSYLRECGRTGPIGTLASGRYARSNFIFKDGTVIPKGYIVSGNVPMLHKMLSAEDSQFDGFRYSRLAEQGKKQPQFVSTSSEYLNFGLGRQVNNNSMAETSADGYTHRCLGMHVLAASLLLQRSSLY</sequence>
<dbReference type="Pfam" id="PF00067">
    <property type="entry name" value="p450"/>
    <property type="match status" value="1"/>
</dbReference>
<dbReference type="SUPFAM" id="SSF48264">
    <property type="entry name" value="Cytochrome P450"/>
    <property type="match status" value="1"/>
</dbReference>
<dbReference type="CDD" id="cd11041">
    <property type="entry name" value="CYP503A1-like"/>
    <property type="match status" value="1"/>
</dbReference>
<keyword evidence="6" id="KW-0812">Transmembrane</keyword>
<accession>A0AAN7ZU93</accession>
<proteinExistence type="inferred from homology"/>
<dbReference type="Gene3D" id="1.10.630.10">
    <property type="entry name" value="Cytochrome P450"/>
    <property type="match status" value="1"/>
</dbReference>
<evidence type="ECO:0000256" key="3">
    <source>
        <dbReference type="ARBA" id="ARBA00022723"/>
    </source>
</evidence>
<feature type="transmembrane region" description="Helical" evidence="6">
    <location>
        <begin position="6"/>
        <end position="30"/>
    </location>
</feature>
<dbReference type="EMBL" id="JAVRQU010000007">
    <property type="protein sequence ID" value="KAK5700861.1"/>
    <property type="molecule type" value="Genomic_DNA"/>
</dbReference>